<dbReference type="SUPFAM" id="SSF110849">
    <property type="entry name" value="ParB/Sulfiredoxin"/>
    <property type="match status" value="1"/>
</dbReference>
<organism evidence="1 2">
    <name type="scientific">Bacteroides faecis</name>
    <dbReference type="NCBI Taxonomy" id="674529"/>
    <lineage>
        <taxon>Bacteria</taxon>
        <taxon>Pseudomonadati</taxon>
        <taxon>Bacteroidota</taxon>
        <taxon>Bacteroidia</taxon>
        <taxon>Bacteroidales</taxon>
        <taxon>Bacteroidaceae</taxon>
        <taxon>Bacteroides</taxon>
    </lineage>
</organism>
<evidence type="ECO:0000313" key="2">
    <source>
        <dbReference type="Proteomes" id="UP001060104"/>
    </source>
</evidence>
<reference evidence="1" key="1">
    <citation type="submission" date="2022-08" db="EMBL/GenBank/DDBJ databases">
        <title>Genome Sequencing of Bacteroides fragilis Group Isolates with Nanopore Technology.</title>
        <authorList>
            <person name="Tisza M.J."/>
            <person name="Smith D."/>
            <person name="Dekker J.P."/>
        </authorList>
    </citation>
    <scope>NUCLEOTIDE SEQUENCE</scope>
    <source>
        <strain evidence="1">BFG-527</strain>
    </source>
</reference>
<sequence>MDKVVAHVYESYDYDKFHIMDKGNRDITHSEKIARQMGEQFLFTVIIVNDKYEIIDGQNRYLASKLLGKPIRYVIAEGYGIKETRLYNMETKNWQKKDFIKSFADEGKEEYLKFAEFQKRYSDFPSSVCEFLLRLSMCNDYSDKRCKNTFKSVQRGLFVIDDYKRSCEVADIVLSYKPFCEGQRHPIYKRKEFVSAIIKLSRLKEFDNKLVLKKINLNPRAFVPCISSDEYIRMIEDIVNYKNKNRIRFNV</sequence>
<protein>
    <recommendedName>
        <fullName evidence="3">ParB/Sulfiredoxin domain-containing protein</fullName>
    </recommendedName>
</protein>
<dbReference type="Gene3D" id="3.90.1530.10">
    <property type="entry name" value="Conserved hypothetical protein from pyrococcus furiosus pfu- 392566-001, ParB domain"/>
    <property type="match status" value="1"/>
</dbReference>
<name>A0ABY5T476_9BACE</name>
<evidence type="ECO:0008006" key="3">
    <source>
        <dbReference type="Google" id="ProtNLM"/>
    </source>
</evidence>
<accession>A0ABY5T476</accession>
<dbReference type="EMBL" id="CP103141">
    <property type="protein sequence ID" value="UVQ72683.1"/>
    <property type="molecule type" value="Genomic_DNA"/>
</dbReference>
<dbReference type="RefSeq" id="WP_258902528.1">
    <property type="nucleotide sequence ID" value="NZ_CP103141.1"/>
</dbReference>
<keyword evidence="2" id="KW-1185">Reference proteome</keyword>
<dbReference type="Proteomes" id="UP001060104">
    <property type="component" value="Chromosome"/>
</dbReference>
<dbReference type="InterPro" id="IPR036086">
    <property type="entry name" value="ParB/Sulfiredoxin_sf"/>
</dbReference>
<gene>
    <name evidence="1" type="ORF">NXY30_16590</name>
</gene>
<evidence type="ECO:0000313" key="1">
    <source>
        <dbReference type="EMBL" id="UVQ72683.1"/>
    </source>
</evidence>
<proteinExistence type="predicted"/>